<reference evidence="2 3" key="1">
    <citation type="journal article" date="2018" name="Evol. Lett.">
        <title>Horizontal gene cluster transfer increased hallucinogenic mushroom diversity.</title>
        <authorList>
            <person name="Reynolds H.T."/>
            <person name="Vijayakumar V."/>
            <person name="Gluck-Thaler E."/>
            <person name="Korotkin H.B."/>
            <person name="Matheny P.B."/>
            <person name="Slot J.C."/>
        </authorList>
    </citation>
    <scope>NUCLEOTIDE SEQUENCE [LARGE SCALE GENOMIC DNA]</scope>
    <source>
        <strain evidence="2 3">SRW20</strain>
    </source>
</reference>
<dbReference type="InParanoid" id="A0A409YB62"/>
<keyword evidence="3" id="KW-1185">Reference proteome</keyword>
<organism evidence="2 3">
    <name type="scientific">Gymnopilus dilepis</name>
    <dbReference type="NCBI Taxonomy" id="231916"/>
    <lineage>
        <taxon>Eukaryota</taxon>
        <taxon>Fungi</taxon>
        <taxon>Dikarya</taxon>
        <taxon>Basidiomycota</taxon>
        <taxon>Agaricomycotina</taxon>
        <taxon>Agaricomycetes</taxon>
        <taxon>Agaricomycetidae</taxon>
        <taxon>Agaricales</taxon>
        <taxon>Agaricineae</taxon>
        <taxon>Hymenogastraceae</taxon>
        <taxon>Gymnopilus</taxon>
    </lineage>
</organism>
<name>A0A409YB62_9AGAR</name>
<gene>
    <name evidence="2" type="ORF">CVT26_008995</name>
</gene>
<feature type="region of interest" description="Disordered" evidence="1">
    <location>
        <begin position="144"/>
        <end position="208"/>
    </location>
</feature>
<protein>
    <submittedName>
        <fullName evidence="2">Uncharacterized protein</fullName>
    </submittedName>
</protein>
<feature type="compositionally biased region" description="Low complexity" evidence="1">
    <location>
        <begin position="158"/>
        <end position="173"/>
    </location>
</feature>
<sequence length="329" mass="35296">MGPPYVTPTPTDFEEAHILVGGRGENHDGGGRRRKRVVEGRRESGINDAQAVDPVSAFAGQPIQADRRHQTRPCALTPPSQQTRINVAFDATRDLKFELLVRTSLVFIPPPDPPPSPLSCLRFPSTSAASSGVHVDSWAPVMAGHPSHRETHGVTWQRPTPLRPTTLTKYPLSLSPPSPSPSKPPPPSASSTTCPPPPSRMPLHPPRGCRPRLARRWVARRKAHVVTWRLLLPLHAPSLASILNSAGANAPRRRLSLAMTISRSGFHCCITDATLVGSSTLPGAACDVAAASTVLSCLANPGLAHFELSLKHLALERLPGLSSHCDIVL</sequence>
<dbReference type="Proteomes" id="UP000284706">
    <property type="component" value="Unassembled WGS sequence"/>
</dbReference>
<comment type="caution">
    <text evidence="2">The sequence shown here is derived from an EMBL/GenBank/DDBJ whole genome shotgun (WGS) entry which is preliminary data.</text>
</comment>
<dbReference type="AlphaFoldDB" id="A0A409YB62"/>
<feature type="compositionally biased region" description="Pro residues" evidence="1">
    <location>
        <begin position="174"/>
        <end position="205"/>
    </location>
</feature>
<evidence type="ECO:0000256" key="1">
    <source>
        <dbReference type="SAM" id="MobiDB-lite"/>
    </source>
</evidence>
<proteinExistence type="predicted"/>
<feature type="compositionally biased region" description="Basic and acidic residues" evidence="1">
    <location>
        <begin position="24"/>
        <end position="45"/>
    </location>
</feature>
<dbReference type="EMBL" id="NHYE01001018">
    <property type="protein sequence ID" value="PPR00242.1"/>
    <property type="molecule type" value="Genomic_DNA"/>
</dbReference>
<feature type="region of interest" description="Disordered" evidence="1">
    <location>
        <begin position="20"/>
        <end position="45"/>
    </location>
</feature>
<accession>A0A409YB62</accession>
<evidence type="ECO:0000313" key="3">
    <source>
        <dbReference type="Proteomes" id="UP000284706"/>
    </source>
</evidence>
<evidence type="ECO:0000313" key="2">
    <source>
        <dbReference type="EMBL" id="PPR00242.1"/>
    </source>
</evidence>